<feature type="transmembrane region" description="Helical" evidence="2">
    <location>
        <begin position="211"/>
        <end position="229"/>
    </location>
</feature>
<sequence length="312" mass="35808">MISSKHKGSSSHREDELQQITKTDDQESEASLPSSTSGESSKVEKTSSILNEFHPPLTRTKQKWSISEVLLFSFFLVLMFVVCWNGYHLNLLKLGLSWLNPQGSSCEQQEMYLCLSPRRLIYGTLSNLSVQSLVQMVLFPIFLSPLVFPNLMSLVIGVLLLLVCCSKRSFFSLLKTLFAVQWSVFAVRAVLSFVLFRVFGWMESMLWAYDARHFIACNYGVTSFVMFEIVQSISRVSDDTVRNQSSRNLIFRVILLLCACFVIHFTAHLPFNEMIPFRYDTDLRKHLLSYTSRYSDYMIDHTIGCILGFLFA</sequence>
<feature type="compositionally biased region" description="Polar residues" evidence="1">
    <location>
        <begin position="29"/>
        <end position="43"/>
    </location>
</feature>
<proteinExistence type="predicted"/>
<keyword evidence="2" id="KW-0472">Membrane</keyword>
<feature type="transmembrane region" description="Helical" evidence="2">
    <location>
        <begin position="69"/>
        <end position="87"/>
    </location>
</feature>
<dbReference type="VEuPathDB" id="AmoebaDB:NfTy_000960"/>
<evidence type="ECO:0000313" key="4">
    <source>
        <dbReference type="Proteomes" id="UP000444721"/>
    </source>
</evidence>
<dbReference type="VEuPathDB" id="AmoebaDB:FDP41_000412"/>
<name>A0A6A5C262_NAEFO</name>
<feature type="compositionally biased region" description="Basic residues" evidence="1">
    <location>
        <begin position="1"/>
        <end position="10"/>
    </location>
</feature>
<dbReference type="GeneID" id="68107630"/>
<protein>
    <submittedName>
        <fullName evidence="3">Uncharacterized protein</fullName>
    </submittedName>
</protein>
<keyword evidence="4" id="KW-1185">Reference proteome</keyword>
<gene>
    <name evidence="3" type="ORF">FDP41_000412</name>
</gene>
<keyword evidence="2" id="KW-1133">Transmembrane helix</keyword>
<organism evidence="3 4">
    <name type="scientific">Naegleria fowleri</name>
    <name type="common">Brain eating amoeba</name>
    <dbReference type="NCBI Taxonomy" id="5763"/>
    <lineage>
        <taxon>Eukaryota</taxon>
        <taxon>Discoba</taxon>
        <taxon>Heterolobosea</taxon>
        <taxon>Tetramitia</taxon>
        <taxon>Eutetramitia</taxon>
        <taxon>Vahlkampfiidae</taxon>
        <taxon>Naegleria</taxon>
    </lineage>
</organism>
<keyword evidence="2" id="KW-0812">Transmembrane</keyword>
<evidence type="ECO:0000256" key="2">
    <source>
        <dbReference type="SAM" id="Phobius"/>
    </source>
</evidence>
<feature type="transmembrane region" description="Helical" evidence="2">
    <location>
        <begin position="249"/>
        <end position="271"/>
    </location>
</feature>
<evidence type="ECO:0000256" key="1">
    <source>
        <dbReference type="SAM" id="MobiDB-lite"/>
    </source>
</evidence>
<comment type="caution">
    <text evidence="3">The sequence shown here is derived from an EMBL/GenBank/DDBJ whole genome shotgun (WGS) entry which is preliminary data.</text>
</comment>
<accession>A0A6A5C262</accession>
<dbReference type="RefSeq" id="XP_044569226.1">
    <property type="nucleotide sequence ID" value="XM_044707500.1"/>
</dbReference>
<dbReference type="EMBL" id="VFQX01000002">
    <property type="protein sequence ID" value="KAF0984513.1"/>
    <property type="molecule type" value="Genomic_DNA"/>
</dbReference>
<feature type="region of interest" description="Disordered" evidence="1">
    <location>
        <begin position="1"/>
        <end position="43"/>
    </location>
</feature>
<feature type="transmembrane region" description="Helical" evidence="2">
    <location>
        <begin position="137"/>
        <end position="165"/>
    </location>
</feature>
<dbReference type="Proteomes" id="UP000444721">
    <property type="component" value="Unassembled WGS sequence"/>
</dbReference>
<reference evidence="3 4" key="1">
    <citation type="journal article" date="2019" name="Sci. Rep.">
        <title>Nanopore sequencing improves the draft genome of the human pathogenic amoeba Naegleria fowleri.</title>
        <authorList>
            <person name="Liechti N."/>
            <person name="Schurch N."/>
            <person name="Bruggmann R."/>
            <person name="Wittwer M."/>
        </authorList>
    </citation>
    <scope>NUCLEOTIDE SEQUENCE [LARGE SCALE GENOMIC DNA]</scope>
    <source>
        <strain evidence="3 4">ATCC 30894</strain>
    </source>
</reference>
<feature type="transmembrane region" description="Helical" evidence="2">
    <location>
        <begin position="177"/>
        <end position="199"/>
    </location>
</feature>
<evidence type="ECO:0000313" key="3">
    <source>
        <dbReference type="EMBL" id="KAF0984513.1"/>
    </source>
</evidence>
<dbReference type="AlphaFoldDB" id="A0A6A5C262"/>
<dbReference type="VEuPathDB" id="AmoebaDB:NF0005690"/>